<reference evidence="1 2" key="1">
    <citation type="journal article" date="2013" name="Genome Biol. Evol.">
        <title>Genomic makeup of the marine flavobacterium Nonlabens (Donghaeana) dokdonensis DSW-6 and identification of a novel class of rhodopsins.</title>
        <authorList>
            <person name="Kwon S.K."/>
            <person name="Kim B.K."/>
            <person name="Song J.Y."/>
            <person name="Kwak M.J."/>
            <person name="Lee C.H."/>
            <person name="Yoon J.H."/>
            <person name="Oh T.K."/>
            <person name="Kim J.F."/>
        </authorList>
    </citation>
    <scope>NUCLEOTIDE SEQUENCE [LARGE SCALE GENOMIC DNA]</scope>
    <source>
        <strain evidence="2">DSM 17205 / KCTC 12402 / DSW-6</strain>
    </source>
</reference>
<dbReference type="STRING" id="592029.DDD_1839"/>
<gene>
    <name evidence="1" type="ordered locus">DDD_1839</name>
</gene>
<dbReference type="Proteomes" id="UP000011173">
    <property type="component" value="Chromosome"/>
</dbReference>
<name>L7W5M5_NONDD</name>
<dbReference type="AlphaFoldDB" id="L7W5M5"/>
<accession>L7W5M5</accession>
<dbReference type="PATRIC" id="fig|592029.3.peg.1819"/>
<sequence length="53" mass="6082">MSAHSFFTFYKFTEIFENSGTIVTTQSSCQFIFYNDVFIVLAFAKAEHITTLS</sequence>
<protein>
    <submittedName>
        <fullName evidence="1">Uncharacterized protein</fullName>
    </submittedName>
</protein>
<dbReference type="KEGG" id="ndo:DDD_1839"/>
<dbReference type="HOGENOM" id="CLU_3064047_0_0_10"/>
<evidence type="ECO:0000313" key="2">
    <source>
        <dbReference type="Proteomes" id="UP000011173"/>
    </source>
</evidence>
<evidence type="ECO:0000313" key="1">
    <source>
        <dbReference type="EMBL" id="AGC76965.1"/>
    </source>
</evidence>
<organism evidence="1 2">
    <name type="scientific">Nonlabens dokdonensis (strain DSM 17205 / KCTC 12402 / DSW-6)</name>
    <name type="common">Donghaeana dokdonensis</name>
    <dbReference type="NCBI Taxonomy" id="592029"/>
    <lineage>
        <taxon>Bacteria</taxon>
        <taxon>Pseudomonadati</taxon>
        <taxon>Bacteroidota</taxon>
        <taxon>Flavobacteriia</taxon>
        <taxon>Flavobacteriales</taxon>
        <taxon>Flavobacteriaceae</taxon>
        <taxon>Nonlabens</taxon>
    </lineage>
</organism>
<dbReference type="EMBL" id="CP001397">
    <property type="protein sequence ID" value="AGC76965.1"/>
    <property type="molecule type" value="Genomic_DNA"/>
</dbReference>
<proteinExistence type="predicted"/>